<accession>A0A1I6YD81</accession>
<feature type="chain" id="PRO_5010158902" description="Peptidase propeptide and YPEB domain-containing protein" evidence="1">
    <location>
        <begin position="39"/>
        <end position="104"/>
    </location>
</feature>
<evidence type="ECO:0008006" key="4">
    <source>
        <dbReference type="Google" id="ProtNLM"/>
    </source>
</evidence>
<dbReference type="Proteomes" id="UP000183371">
    <property type="component" value="Unassembled WGS sequence"/>
</dbReference>
<protein>
    <recommendedName>
        <fullName evidence="4">Peptidase propeptide and YPEB domain-containing protein</fullName>
    </recommendedName>
</protein>
<evidence type="ECO:0000313" key="2">
    <source>
        <dbReference type="EMBL" id="SFT48301.1"/>
    </source>
</evidence>
<gene>
    <name evidence="2" type="ORF">SAMN05444141_101788</name>
</gene>
<feature type="signal peptide" evidence="1">
    <location>
        <begin position="1"/>
        <end position="38"/>
    </location>
</feature>
<proteinExistence type="predicted"/>
<organism evidence="2 3">
    <name type="scientific">Pseudovibrio denitrificans</name>
    <dbReference type="NCBI Taxonomy" id="258256"/>
    <lineage>
        <taxon>Bacteria</taxon>
        <taxon>Pseudomonadati</taxon>
        <taxon>Pseudomonadota</taxon>
        <taxon>Alphaproteobacteria</taxon>
        <taxon>Hyphomicrobiales</taxon>
        <taxon>Stappiaceae</taxon>
        <taxon>Pseudovibrio</taxon>
    </lineage>
</organism>
<keyword evidence="1" id="KW-0732">Signal</keyword>
<evidence type="ECO:0000313" key="3">
    <source>
        <dbReference type="Proteomes" id="UP000183371"/>
    </source>
</evidence>
<evidence type="ECO:0000256" key="1">
    <source>
        <dbReference type="SAM" id="SignalP"/>
    </source>
</evidence>
<sequence length="104" mass="11167">MPVRRRLMRHQLHNLLSRSLMALALATAVFTWSAPAQAACLSSSQTRQAVASGQARPLGSLRVNGQILSAKLCERGGGLVYVLSVLNNGNVSQVTLDARTGRRL</sequence>
<reference evidence="3" key="1">
    <citation type="submission" date="2016-10" db="EMBL/GenBank/DDBJ databases">
        <authorList>
            <person name="Varghese N."/>
            <person name="Submissions S."/>
        </authorList>
    </citation>
    <scope>NUCLEOTIDE SEQUENCE [LARGE SCALE GENOMIC DNA]</scope>
    <source>
        <strain evidence="3">DSM 17465</strain>
    </source>
</reference>
<dbReference type="AlphaFoldDB" id="A0A1I6YD81"/>
<dbReference type="EMBL" id="FPBD01000001">
    <property type="protein sequence ID" value="SFT48301.1"/>
    <property type="molecule type" value="Genomic_DNA"/>
</dbReference>
<keyword evidence="3" id="KW-1185">Reference proteome</keyword>
<name>A0A1I6YD81_9HYPH</name>